<evidence type="ECO:0000259" key="1">
    <source>
        <dbReference type="Pfam" id="PF13456"/>
    </source>
</evidence>
<dbReference type="InterPro" id="IPR052929">
    <property type="entry name" value="RNase_H-like_EbsB-rel"/>
</dbReference>
<dbReference type="SUPFAM" id="SSF53098">
    <property type="entry name" value="Ribonuclease H-like"/>
    <property type="match status" value="1"/>
</dbReference>
<dbReference type="InterPro" id="IPR044730">
    <property type="entry name" value="RNase_H-like_dom_plant"/>
</dbReference>
<dbReference type="PANTHER" id="PTHR47074">
    <property type="entry name" value="BNAC02G40300D PROTEIN"/>
    <property type="match status" value="1"/>
</dbReference>
<reference evidence="2 3" key="1">
    <citation type="submission" date="2021-09" db="EMBL/GenBank/DDBJ databases">
        <title>Genomic insights and catalytic innovation underlie evolution of tropane alkaloids biosynthesis.</title>
        <authorList>
            <person name="Wang Y.-J."/>
            <person name="Tian T."/>
            <person name="Huang J.-P."/>
            <person name="Huang S.-X."/>
        </authorList>
    </citation>
    <scope>NUCLEOTIDE SEQUENCE [LARGE SCALE GENOMIC DNA]</scope>
    <source>
        <strain evidence="2">KIB-2018</strain>
        <tissue evidence="2">Leaf</tissue>
    </source>
</reference>
<dbReference type="AlphaFoldDB" id="A0AAV8S8Z9"/>
<gene>
    <name evidence="2" type="ORF">K2173_003428</name>
</gene>
<dbReference type="Proteomes" id="UP001159364">
    <property type="component" value="Linkage Group LG12"/>
</dbReference>
<dbReference type="Gene3D" id="3.30.420.10">
    <property type="entry name" value="Ribonuclease H-like superfamily/Ribonuclease H"/>
    <property type="match status" value="1"/>
</dbReference>
<dbReference type="GO" id="GO:0003676">
    <property type="term" value="F:nucleic acid binding"/>
    <property type="evidence" value="ECO:0007669"/>
    <property type="project" value="InterPro"/>
</dbReference>
<evidence type="ECO:0000313" key="2">
    <source>
        <dbReference type="EMBL" id="KAJ8748529.1"/>
    </source>
</evidence>
<accession>A0AAV8S8Z9</accession>
<proteinExistence type="predicted"/>
<sequence length="245" mass="27490">MREGCFYVKVPTKFGSALALFNPKDVAALTYTCWSIWEERNNVVWKNSAPNVLACYFRSVRWRQEWEEAQIIPNGLFNPPVGVVSPQNWQKPSTNWLKLNVDIATSSSGWIDVGMVLRNEEGGFVSARIFCVTGSFTSLIAEAMGVREALSWIKMKNWKNVIVESDNLQVIQAIMGDTEEDLSMFGGVVADCKSLFHEISGSLGFSHIYRSANGVAHALAQATRLYPYVLEWISIPPDFVLPLLF</sequence>
<dbReference type="InterPro" id="IPR012337">
    <property type="entry name" value="RNaseH-like_sf"/>
</dbReference>
<dbReference type="EMBL" id="JAIWQS010000012">
    <property type="protein sequence ID" value="KAJ8748529.1"/>
    <property type="molecule type" value="Genomic_DNA"/>
</dbReference>
<evidence type="ECO:0000313" key="3">
    <source>
        <dbReference type="Proteomes" id="UP001159364"/>
    </source>
</evidence>
<name>A0AAV8S8Z9_9ROSI</name>
<dbReference type="Pfam" id="PF13456">
    <property type="entry name" value="RVT_3"/>
    <property type="match status" value="1"/>
</dbReference>
<organism evidence="2 3">
    <name type="scientific">Erythroxylum novogranatense</name>
    <dbReference type="NCBI Taxonomy" id="1862640"/>
    <lineage>
        <taxon>Eukaryota</taxon>
        <taxon>Viridiplantae</taxon>
        <taxon>Streptophyta</taxon>
        <taxon>Embryophyta</taxon>
        <taxon>Tracheophyta</taxon>
        <taxon>Spermatophyta</taxon>
        <taxon>Magnoliopsida</taxon>
        <taxon>eudicotyledons</taxon>
        <taxon>Gunneridae</taxon>
        <taxon>Pentapetalae</taxon>
        <taxon>rosids</taxon>
        <taxon>fabids</taxon>
        <taxon>Malpighiales</taxon>
        <taxon>Erythroxylaceae</taxon>
        <taxon>Erythroxylum</taxon>
    </lineage>
</organism>
<protein>
    <recommendedName>
        <fullName evidence="1">RNase H type-1 domain-containing protein</fullName>
    </recommendedName>
</protein>
<dbReference type="GO" id="GO:0004523">
    <property type="term" value="F:RNA-DNA hybrid ribonuclease activity"/>
    <property type="evidence" value="ECO:0007669"/>
    <property type="project" value="InterPro"/>
</dbReference>
<dbReference type="InterPro" id="IPR002156">
    <property type="entry name" value="RNaseH_domain"/>
</dbReference>
<dbReference type="CDD" id="cd06222">
    <property type="entry name" value="RNase_H_like"/>
    <property type="match status" value="1"/>
</dbReference>
<dbReference type="PANTHER" id="PTHR47074:SF11">
    <property type="entry name" value="REVERSE TRANSCRIPTASE-LIKE PROTEIN"/>
    <property type="match status" value="1"/>
</dbReference>
<dbReference type="InterPro" id="IPR036397">
    <property type="entry name" value="RNaseH_sf"/>
</dbReference>
<comment type="caution">
    <text evidence="2">The sequence shown here is derived from an EMBL/GenBank/DDBJ whole genome shotgun (WGS) entry which is preliminary data.</text>
</comment>
<keyword evidence="3" id="KW-1185">Reference proteome</keyword>
<feature type="domain" description="RNase H type-1" evidence="1">
    <location>
        <begin position="112"/>
        <end position="222"/>
    </location>
</feature>